<evidence type="ECO:0000259" key="8">
    <source>
        <dbReference type="PROSITE" id="PS51007"/>
    </source>
</evidence>
<feature type="domain" description="Cytochrome c" evidence="8">
    <location>
        <begin position="219"/>
        <end position="298"/>
    </location>
</feature>
<dbReference type="PROSITE" id="PS51007">
    <property type="entry name" value="CYTC"/>
    <property type="match status" value="2"/>
</dbReference>
<keyword evidence="5 6" id="KW-0408">Iron</keyword>
<dbReference type="RefSeq" id="WP_239810335.1">
    <property type="nucleotide sequence ID" value="NZ_JBGBDC010000014.1"/>
</dbReference>
<organism evidence="9 10">
    <name type="scientific">Comamonas sediminis</name>
    <dbReference type="NCBI Taxonomy" id="1783360"/>
    <lineage>
        <taxon>Bacteria</taxon>
        <taxon>Pseudomonadati</taxon>
        <taxon>Pseudomonadota</taxon>
        <taxon>Betaproteobacteria</taxon>
        <taxon>Burkholderiales</taxon>
        <taxon>Comamonadaceae</taxon>
        <taxon>Comamonas</taxon>
    </lineage>
</organism>
<keyword evidence="7" id="KW-0812">Transmembrane</keyword>
<dbReference type="Pfam" id="PF13442">
    <property type="entry name" value="Cytochrome_CBB3"/>
    <property type="match status" value="2"/>
</dbReference>
<keyword evidence="7" id="KW-1133">Transmembrane helix</keyword>
<feature type="transmembrane region" description="Helical" evidence="7">
    <location>
        <begin position="20"/>
        <end position="42"/>
    </location>
</feature>
<gene>
    <name evidence="9" type="ORF">AB7A72_23515</name>
</gene>
<sequence>MSDIQQEEAHTGPVKSPKQFLWTVIFAFVIPVFAIIGLVTYVTSANKSGPGAADNAGSIESRLQKVGSVEIRDANRPLKSGQEVYQAQCAACHATGAAGAPKFEDAAAWAPRIKTGLEALVHSAIAGKGAMAPQGGGDFEDTEIARGVVYMANAAGAKFDEPQRPAAASADAGSAAPVAPVAAAPAAAAPATATAAAAAAPAEPAAAAAAAPAAAPTANAAVNGKALYDKACFVCHAAGVAGAPKFGDKAAWAPYIAQGIDSMVKIAISGKGAMPPRGGSSASDEEIHAAVQYMVEHAQ</sequence>
<evidence type="ECO:0000256" key="6">
    <source>
        <dbReference type="PROSITE-ProRule" id="PRU00433"/>
    </source>
</evidence>
<evidence type="ECO:0000256" key="5">
    <source>
        <dbReference type="ARBA" id="ARBA00023004"/>
    </source>
</evidence>
<keyword evidence="3 6" id="KW-0479">Metal-binding</keyword>
<dbReference type="PANTHER" id="PTHR40942">
    <property type="match status" value="1"/>
</dbReference>
<evidence type="ECO:0000256" key="4">
    <source>
        <dbReference type="ARBA" id="ARBA00022982"/>
    </source>
</evidence>
<dbReference type="InterPro" id="IPR002323">
    <property type="entry name" value="Cyt_CIE"/>
</dbReference>
<keyword evidence="1" id="KW-0813">Transport</keyword>
<dbReference type="Gene3D" id="1.10.760.10">
    <property type="entry name" value="Cytochrome c-like domain"/>
    <property type="match status" value="2"/>
</dbReference>
<evidence type="ECO:0000256" key="7">
    <source>
        <dbReference type="SAM" id="Phobius"/>
    </source>
</evidence>
<dbReference type="PRINTS" id="PR00607">
    <property type="entry name" value="CYTCHROMECIE"/>
</dbReference>
<evidence type="ECO:0000313" key="10">
    <source>
        <dbReference type="Proteomes" id="UP001562178"/>
    </source>
</evidence>
<name>A0ABV4B8Y0_9BURK</name>
<dbReference type="PANTHER" id="PTHR40942:SF4">
    <property type="entry name" value="CYTOCHROME C5"/>
    <property type="match status" value="1"/>
</dbReference>
<dbReference type="SUPFAM" id="SSF46626">
    <property type="entry name" value="Cytochrome c"/>
    <property type="match status" value="2"/>
</dbReference>
<keyword evidence="7" id="KW-0472">Membrane</keyword>
<evidence type="ECO:0000256" key="1">
    <source>
        <dbReference type="ARBA" id="ARBA00022448"/>
    </source>
</evidence>
<dbReference type="Proteomes" id="UP001562178">
    <property type="component" value="Unassembled WGS sequence"/>
</dbReference>
<dbReference type="InterPro" id="IPR036909">
    <property type="entry name" value="Cyt_c-like_dom_sf"/>
</dbReference>
<protein>
    <submittedName>
        <fullName evidence="9">Cytochrome c5 family protein</fullName>
    </submittedName>
</protein>
<keyword evidence="10" id="KW-1185">Reference proteome</keyword>
<keyword evidence="4" id="KW-0249">Electron transport</keyword>
<feature type="domain" description="Cytochrome c" evidence="8">
    <location>
        <begin position="76"/>
        <end position="155"/>
    </location>
</feature>
<dbReference type="EMBL" id="JBGBDC010000014">
    <property type="protein sequence ID" value="MEY2254003.1"/>
    <property type="molecule type" value="Genomic_DNA"/>
</dbReference>
<accession>A0ABV4B8Y0</accession>
<comment type="caution">
    <text evidence="9">The sequence shown here is derived from an EMBL/GenBank/DDBJ whole genome shotgun (WGS) entry which is preliminary data.</text>
</comment>
<evidence type="ECO:0000256" key="2">
    <source>
        <dbReference type="ARBA" id="ARBA00022617"/>
    </source>
</evidence>
<proteinExistence type="predicted"/>
<evidence type="ECO:0000256" key="3">
    <source>
        <dbReference type="ARBA" id="ARBA00022723"/>
    </source>
</evidence>
<reference evidence="9 10" key="1">
    <citation type="journal article" date="2016" name="Int. J. Syst. Evol. Microbiol.">
        <title>Description of Comamonas sediminis sp. nov., isolated from lagoon sediments.</title>
        <authorList>
            <person name="Subhash Y."/>
            <person name="Bang J.J."/>
            <person name="You T.H."/>
            <person name="Lee S.S."/>
        </authorList>
    </citation>
    <scope>NUCLEOTIDE SEQUENCE [LARGE SCALE GENOMIC DNA]</scope>
    <source>
        <strain evidence="9 10">JCM 31169</strain>
    </source>
</reference>
<dbReference type="InterPro" id="IPR009056">
    <property type="entry name" value="Cyt_c-like_dom"/>
</dbReference>
<keyword evidence="2 6" id="KW-0349">Heme</keyword>
<evidence type="ECO:0000313" key="9">
    <source>
        <dbReference type="EMBL" id="MEY2254003.1"/>
    </source>
</evidence>